<feature type="chain" id="PRO_5039205832" evidence="1">
    <location>
        <begin position="22"/>
        <end position="52"/>
    </location>
</feature>
<dbReference type="Proteomes" id="UP000828390">
    <property type="component" value="Unassembled WGS sequence"/>
</dbReference>
<evidence type="ECO:0000313" key="2">
    <source>
        <dbReference type="EMBL" id="KAH3692224.1"/>
    </source>
</evidence>
<sequence>MFKLVKHFLDLFFLGFCEVDTSLTPTAPISTVVSPLTSAMTRSTSIATCPTV</sequence>
<accession>A0A9D4BEE3</accession>
<reference evidence="2" key="2">
    <citation type="submission" date="2020-11" db="EMBL/GenBank/DDBJ databases">
        <authorList>
            <person name="McCartney M.A."/>
            <person name="Auch B."/>
            <person name="Kono T."/>
            <person name="Mallez S."/>
            <person name="Becker A."/>
            <person name="Gohl D.M."/>
            <person name="Silverstein K.A.T."/>
            <person name="Koren S."/>
            <person name="Bechman K.B."/>
            <person name="Herman A."/>
            <person name="Abrahante J.E."/>
            <person name="Garbe J."/>
        </authorList>
    </citation>
    <scope>NUCLEOTIDE SEQUENCE</scope>
    <source>
        <strain evidence="2">Duluth1</strain>
        <tissue evidence="2">Whole animal</tissue>
    </source>
</reference>
<keyword evidence="3" id="KW-1185">Reference proteome</keyword>
<keyword evidence="1" id="KW-0732">Signal</keyword>
<evidence type="ECO:0000313" key="3">
    <source>
        <dbReference type="Proteomes" id="UP000828390"/>
    </source>
</evidence>
<organism evidence="2 3">
    <name type="scientific">Dreissena polymorpha</name>
    <name type="common">Zebra mussel</name>
    <name type="synonym">Mytilus polymorpha</name>
    <dbReference type="NCBI Taxonomy" id="45954"/>
    <lineage>
        <taxon>Eukaryota</taxon>
        <taxon>Metazoa</taxon>
        <taxon>Spiralia</taxon>
        <taxon>Lophotrochozoa</taxon>
        <taxon>Mollusca</taxon>
        <taxon>Bivalvia</taxon>
        <taxon>Autobranchia</taxon>
        <taxon>Heteroconchia</taxon>
        <taxon>Euheterodonta</taxon>
        <taxon>Imparidentia</taxon>
        <taxon>Neoheterodontei</taxon>
        <taxon>Myida</taxon>
        <taxon>Dreissenoidea</taxon>
        <taxon>Dreissenidae</taxon>
        <taxon>Dreissena</taxon>
    </lineage>
</organism>
<name>A0A9D4BEE3_DREPO</name>
<evidence type="ECO:0000256" key="1">
    <source>
        <dbReference type="SAM" id="SignalP"/>
    </source>
</evidence>
<reference evidence="2" key="1">
    <citation type="journal article" date="2019" name="bioRxiv">
        <title>The Genome of the Zebra Mussel, Dreissena polymorpha: A Resource for Invasive Species Research.</title>
        <authorList>
            <person name="McCartney M.A."/>
            <person name="Auch B."/>
            <person name="Kono T."/>
            <person name="Mallez S."/>
            <person name="Zhang Y."/>
            <person name="Obille A."/>
            <person name="Becker A."/>
            <person name="Abrahante J.E."/>
            <person name="Garbe J."/>
            <person name="Badalamenti J.P."/>
            <person name="Herman A."/>
            <person name="Mangelson H."/>
            <person name="Liachko I."/>
            <person name="Sullivan S."/>
            <person name="Sone E.D."/>
            <person name="Koren S."/>
            <person name="Silverstein K.A.T."/>
            <person name="Beckman K.B."/>
            <person name="Gohl D.M."/>
        </authorList>
    </citation>
    <scope>NUCLEOTIDE SEQUENCE</scope>
    <source>
        <strain evidence="2">Duluth1</strain>
        <tissue evidence="2">Whole animal</tissue>
    </source>
</reference>
<comment type="caution">
    <text evidence="2">The sequence shown here is derived from an EMBL/GenBank/DDBJ whole genome shotgun (WGS) entry which is preliminary data.</text>
</comment>
<proteinExistence type="predicted"/>
<dbReference type="AlphaFoldDB" id="A0A9D4BEE3"/>
<gene>
    <name evidence="2" type="ORF">DPMN_191580</name>
</gene>
<protein>
    <submittedName>
        <fullName evidence="2">Uncharacterized protein</fullName>
    </submittedName>
</protein>
<dbReference type="EMBL" id="JAIWYP010000024">
    <property type="protein sequence ID" value="KAH3692224.1"/>
    <property type="molecule type" value="Genomic_DNA"/>
</dbReference>
<feature type="signal peptide" evidence="1">
    <location>
        <begin position="1"/>
        <end position="21"/>
    </location>
</feature>